<dbReference type="OrthoDB" id="3574036at2"/>
<comment type="caution">
    <text evidence="1">The sequence shown here is derived from an EMBL/GenBank/DDBJ whole genome shotgun (WGS) entry which is preliminary data.</text>
</comment>
<dbReference type="RefSeq" id="WP_134718948.1">
    <property type="nucleotide sequence ID" value="NZ_SDKM01000023.1"/>
</dbReference>
<dbReference type="Proteomes" id="UP000295198">
    <property type="component" value="Unassembled WGS sequence"/>
</dbReference>
<gene>
    <name evidence="1" type="ORF">EKO23_15675</name>
</gene>
<sequence>MELAVTWPELEYSETSTIRPDRWMTFVESHRWEDPDRVQRIFSLATDVVMAASRPSKHGGCVGEVVALDMRLEIVGQSGDRGDRGERRCRA</sequence>
<dbReference type="EMBL" id="SDKM01000023">
    <property type="protein sequence ID" value="RYP84459.1"/>
    <property type="molecule type" value="Genomic_DNA"/>
</dbReference>
<evidence type="ECO:0000313" key="2">
    <source>
        <dbReference type="Proteomes" id="UP000295198"/>
    </source>
</evidence>
<reference evidence="1 2" key="1">
    <citation type="submission" date="2019-01" db="EMBL/GenBank/DDBJ databases">
        <title>Nocardioides guangzhouensis sp. nov., an actinobacterium isolated from soil.</title>
        <authorList>
            <person name="Fu Y."/>
            <person name="Cai Y."/>
            <person name="Lin Z."/>
            <person name="Chen P."/>
        </authorList>
    </citation>
    <scope>NUCLEOTIDE SEQUENCE [LARGE SCALE GENOMIC DNA]</scope>
    <source>
        <strain evidence="1 2">130</strain>
    </source>
</reference>
<accession>A0A4V1XYU4</accession>
<name>A0A4V1XYU4_9ACTN</name>
<evidence type="ECO:0000313" key="1">
    <source>
        <dbReference type="EMBL" id="RYP84459.1"/>
    </source>
</evidence>
<dbReference type="AlphaFoldDB" id="A0A4V1XYU4"/>
<proteinExistence type="predicted"/>
<organism evidence="1 2">
    <name type="scientific">Nocardioides guangzhouensis</name>
    <dbReference type="NCBI Taxonomy" id="2497878"/>
    <lineage>
        <taxon>Bacteria</taxon>
        <taxon>Bacillati</taxon>
        <taxon>Actinomycetota</taxon>
        <taxon>Actinomycetes</taxon>
        <taxon>Propionibacteriales</taxon>
        <taxon>Nocardioidaceae</taxon>
        <taxon>Nocardioides</taxon>
    </lineage>
</organism>
<protein>
    <submittedName>
        <fullName evidence="1">Uncharacterized protein</fullName>
    </submittedName>
</protein>
<keyword evidence="2" id="KW-1185">Reference proteome</keyword>